<name>A0A3S0JAD2_9GAMM</name>
<reference evidence="2 3" key="1">
    <citation type="submission" date="2018-12" db="EMBL/GenBank/DDBJ databases">
        <authorList>
            <person name="Yu L."/>
        </authorList>
    </citation>
    <scope>NUCLEOTIDE SEQUENCE [LARGE SCALE GENOMIC DNA]</scope>
    <source>
        <strain evidence="2 3">11S</strain>
    </source>
</reference>
<protein>
    <recommendedName>
        <fullName evidence="4">Lipoprotein</fullName>
    </recommendedName>
</protein>
<keyword evidence="1" id="KW-0732">Signal</keyword>
<dbReference type="RefSeq" id="WP_126483099.1">
    <property type="nucleotide sequence ID" value="NZ_RXNS01000007.1"/>
</dbReference>
<evidence type="ECO:0008006" key="4">
    <source>
        <dbReference type="Google" id="ProtNLM"/>
    </source>
</evidence>
<evidence type="ECO:0000256" key="1">
    <source>
        <dbReference type="SAM" id="SignalP"/>
    </source>
</evidence>
<accession>A0A3S0JAD2</accession>
<organism evidence="2 3">
    <name type="scientific">Halomonas nitroreducens</name>
    <dbReference type="NCBI Taxonomy" id="447425"/>
    <lineage>
        <taxon>Bacteria</taxon>
        <taxon>Pseudomonadati</taxon>
        <taxon>Pseudomonadota</taxon>
        <taxon>Gammaproteobacteria</taxon>
        <taxon>Oceanospirillales</taxon>
        <taxon>Halomonadaceae</taxon>
        <taxon>Halomonas</taxon>
    </lineage>
</organism>
<gene>
    <name evidence="2" type="ORF">EKG36_08615</name>
</gene>
<feature type="chain" id="PRO_5018792165" description="Lipoprotein" evidence="1">
    <location>
        <begin position="21"/>
        <end position="197"/>
    </location>
</feature>
<dbReference type="PROSITE" id="PS51257">
    <property type="entry name" value="PROKAR_LIPOPROTEIN"/>
    <property type="match status" value="1"/>
</dbReference>
<sequence length="197" mass="21632">MPYHLSRHIALATVALATLAGCSSQDDASFSNFQNVLQSYYDGQSEPATCIAGTIDEFPYTKSDISWGLGNKGEQLDALAAADLVEQVGPETYQLTETGQSAFQPDKGFCFGTVTVTEVTNFTEPSERGGFTISQVNYTVDVEERPSWSQNETLVDTFELSDSGLRTSGLMTRNDNPEQKKMILVKTNNGWVTERDM</sequence>
<evidence type="ECO:0000313" key="3">
    <source>
        <dbReference type="Proteomes" id="UP000267400"/>
    </source>
</evidence>
<proteinExistence type="predicted"/>
<evidence type="ECO:0000313" key="2">
    <source>
        <dbReference type="EMBL" id="RTR04375.1"/>
    </source>
</evidence>
<dbReference type="AlphaFoldDB" id="A0A3S0JAD2"/>
<keyword evidence="3" id="KW-1185">Reference proteome</keyword>
<dbReference type="Proteomes" id="UP000267400">
    <property type="component" value="Unassembled WGS sequence"/>
</dbReference>
<dbReference type="OrthoDB" id="8637570at2"/>
<comment type="caution">
    <text evidence="2">The sequence shown here is derived from an EMBL/GenBank/DDBJ whole genome shotgun (WGS) entry which is preliminary data.</text>
</comment>
<dbReference type="EMBL" id="RXNS01000007">
    <property type="protein sequence ID" value="RTR04375.1"/>
    <property type="molecule type" value="Genomic_DNA"/>
</dbReference>
<feature type="signal peptide" evidence="1">
    <location>
        <begin position="1"/>
        <end position="20"/>
    </location>
</feature>